<gene>
    <name evidence="1" type="ORF">MRB53_007553</name>
</gene>
<accession>A0ACC2MJB0</accession>
<proteinExistence type="predicted"/>
<dbReference type="Proteomes" id="UP001234297">
    <property type="component" value="Chromosome 2"/>
</dbReference>
<evidence type="ECO:0000313" key="2">
    <source>
        <dbReference type="Proteomes" id="UP001234297"/>
    </source>
</evidence>
<evidence type="ECO:0000313" key="1">
    <source>
        <dbReference type="EMBL" id="KAJ8645805.1"/>
    </source>
</evidence>
<keyword evidence="2" id="KW-1185">Reference proteome</keyword>
<sequence>MSGVGEWEVPRGGSRGEGGQGEGAVAGETEETLWRGELRGPGGFTGGGSCEETLEDGDLEAQKRVLERLSAQPYERTCQLAAVDLL</sequence>
<protein>
    <submittedName>
        <fullName evidence="1">Uncharacterized protein</fullName>
    </submittedName>
</protein>
<name>A0ACC2MJB0_PERAE</name>
<reference evidence="1 2" key="1">
    <citation type="journal article" date="2022" name="Hortic Res">
        <title>A haplotype resolved chromosomal level avocado genome allows analysis of novel avocado genes.</title>
        <authorList>
            <person name="Nath O."/>
            <person name="Fletcher S.J."/>
            <person name="Hayward A."/>
            <person name="Shaw L.M."/>
            <person name="Masouleh A.K."/>
            <person name="Furtado A."/>
            <person name="Henry R.J."/>
            <person name="Mitter N."/>
        </authorList>
    </citation>
    <scope>NUCLEOTIDE SEQUENCE [LARGE SCALE GENOMIC DNA]</scope>
    <source>
        <strain evidence="2">cv. Hass</strain>
    </source>
</reference>
<organism evidence="1 2">
    <name type="scientific">Persea americana</name>
    <name type="common">Avocado</name>
    <dbReference type="NCBI Taxonomy" id="3435"/>
    <lineage>
        <taxon>Eukaryota</taxon>
        <taxon>Viridiplantae</taxon>
        <taxon>Streptophyta</taxon>
        <taxon>Embryophyta</taxon>
        <taxon>Tracheophyta</taxon>
        <taxon>Spermatophyta</taxon>
        <taxon>Magnoliopsida</taxon>
        <taxon>Magnoliidae</taxon>
        <taxon>Laurales</taxon>
        <taxon>Lauraceae</taxon>
        <taxon>Persea</taxon>
    </lineage>
</organism>
<dbReference type="EMBL" id="CM056810">
    <property type="protein sequence ID" value="KAJ8645805.1"/>
    <property type="molecule type" value="Genomic_DNA"/>
</dbReference>
<comment type="caution">
    <text evidence="1">The sequence shown here is derived from an EMBL/GenBank/DDBJ whole genome shotgun (WGS) entry which is preliminary data.</text>
</comment>